<dbReference type="RefSeq" id="XP_022343348.1">
    <property type="nucleotide sequence ID" value="XM_022487640.1"/>
</dbReference>
<keyword evidence="2" id="KW-1185">Reference proteome</keyword>
<evidence type="ECO:0000256" key="1">
    <source>
        <dbReference type="SAM" id="MobiDB-lite"/>
    </source>
</evidence>
<dbReference type="Proteomes" id="UP000694844">
    <property type="component" value="Chromosome 1"/>
</dbReference>
<dbReference type="InterPro" id="IPR016197">
    <property type="entry name" value="Chromo-like_dom_sf"/>
</dbReference>
<protein>
    <submittedName>
        <fullName evidence="3 4">Uncharacterized protein LOC111136636 isoform X1</fullName>
    </submittedName>
</protein>
<dbReference type="RefSeq" id="XP_022343338.1">
    <property type="nucleotide sequence ID" value="XM_022487630.1"/>
</dbReference>
<evidence type="ECO:0000313" key="2">
    <source>
        <dbReference type="Proteomes" id="UP000694844"/>
    </source>
</evidence>
<dbReference type="SUPFAM" id="SSF63748">
    <property type="entry name" value="Tudor/PWWP/MBT"/>
    <property type="match status" value="1"/>
</dbReference>
<evidence type="ECO:0000313" key="3">
    <source>
        <dbReference type="RefSeq" id="XP_022343338.1"/>
    </source>
</evidence>
<feature type="region of interest" description="Disordered" evidence="1">
    <location>
        <begin position="322"/>
        <end position="362"/>
    </location>
</feature>
<gene>
    <name evidence="3 4" type="primary">LOC111136636</name>
</gene>
<name>A0A8B8EUI0_CRAVI</name>
<dbReference type="OrthoDB" id="6115117at2759"/>
<accession>A0A8B8EUI0</accession>
<reference evidence="2" key="1">
    <citation type="submission" date="2024-06" db="UniProtKB">
        <authorList>
            <consortium name="RefSeq"/>
        </authorList>
    </citation>
    <scope>NUCLEOTIDE SEQUENCE [LARGE SCALE GENOMIC DNA]</scope>
</reference>
<dbReference type="AlphaFoldDB" id="A0A8B8EUI0"/>
<sequence>MAGWTLFTGNGEAIFKTTGGKMFSVKEIWASHDKELNLKIGINHPEFEDDPSVVLVSTAAYFATDALFKSLHGLDNAEFVREFSRIMRKKGSPDTPKAYADENQIPRKRFRHNNTFREEVELLRSMHPEREIVDDNELLNSAHKKWRRTAEESLDIRTGTIGGLMKEAISVACLSRRCYQKAQSIMTLYQGWKLRRQGNNKVNRMLFVQLPGLRNEAKIFDLLCRFEGKVFSKTEFNMELKKAKTTMGTGPKKPDQRDENDQLRKRNEALENRAILLEKELSILRKQMNNSPQQNNDEEQRDVYDFDGSDEEIEEEPTLVLRLLDDDDEEDVADSNPVEEEVDDLDAHSKSKTDVLNSSASSEDGDMFLTVQTPKHTYSRNHGLAASSIDLDADEPERNHEETLMKTLKDLHAGNETKKRKESAQKDKANIPSQMKRSNEYMVDQCVKAKDEGEWFKAKVVATKEGKVKVHYMGYGAQFNKWVSCEEIEPYKFAVGEKVRARWEDDFFYKAVVKEVRGEEYLVLFEDGVEGIVKDIKF</sequence>
<reference evidence="3 4" key="2">
    <citation type="submission" date="2025-04" db="UniProtKB">
        <authorList>
            <consortium name="RefSeq"/>
        </authorList>
    </citation>
    <scope>IDENTIFICATION</scope>
    <source>
        <tissue evidence="3 4">Whole sample</tissue>
    </source>
</reference>
<dbReference type="GeneID" id="111136636"/>
<dbReference type="SUPFAM" id="SSF54160">
    <property type="entry name" value="Chromo domain-like"/>
    <property type="match status" value="1"/>
</dbReference>
<dbReference type="KEGG" id="cvn:111136636"/>
<dbReference type="Gene3D" id="2.30.30.140">
    <property type="match status" value="2"/>
</dbReference>
<evidence type="ECO:0000313" key="4">
    <source>
        <dbReference type="RefSeq" id="XP_022343348.1"/>
    </source>
</evidence>
<feature type="compositionally biased region" description="Basic and acidic residues" evidence="1">
    <location>
        <begin position="252"/>
        <end position="263"/>
    </location>
</feature>
<organism evidence="2 4">
    <name type="scientific">Crassostrea virginica</name>
    <name type="common">Eastern oyster</name>
    <dbReference type="NCBI Taxonomy" id="6565"/>
    <lineage>
        <taxon>Eukaryota</taxon>
        <taxon>Metazoa</taxon>
        <taxon>Spiralia</taxon>
        <taxon>Lophotrochozoa</taxon>
        <taxon>Mollusca</taxon>
        <taxon>Bivalvia</taxon>
        <taxon>Autobranchia</taxon>
        <taxon>Pteriomorphia</taxon>
        <taxon>Ostreida</taxon>
        <taxon>Ostreoidea</taxon>
        <taxon>Ostreidae</taxon>
        <taxon>Crassostrea</taxon>
    </lineage>
</organism>
<feature type="region of interest" description="Disordered" evidence="1">
    <location>
        <begin position="242"/>
        <end position="263"/>
    </location>
</feature>
<feature type="compositionally biased region" description="Acidic residues" evidence="1">
    <location>
        <begin position="325"/>
        <end position="344"/>
    </location>
</feature>
<proteinExistence type="predicted"/>